<protein>
    <submittedName>
        <fullName evidence="1">Uncharacterized protein</fullName>
    </submittedName>
</protein>
<comment type="caution">
    <text evidence="1">The sequence shown here is derived from an EMBL/GenBank/DDBJ whole genome shotgun (WGS) entry which is preliminary data.</text>
</comment>
<accession>A0A9P6Y7Z1</accession>
<organism evidence="1 2">
    <name type="scientific">Rhizopus oryzae</name>
    <name type="common">Mucormycosis agent</name>
    <name type="synonym">Rhizopus arrhizus var. delemar</name>
    <dbReference type="NCBI Taxonomy" id="64495"/>
    <lineage>
        <taxon>Eukaryota</taxon>
        <taxon>Fungi</taxon>
        <taxon>Fungi incertae sedis</taxon>
        <taxon>Mucoromycota</taxon>
        <taxon>Mucoromycotina</taxon>
        <taxon>Mucoromycetes</taxon>
        <taxon>Mucorales</taxon>
        <taxon>Mucorineae</taxon>
        <taxon>Rhizopodaceae</taxon>
        <taxon>Rhizopus</taxon>
    </lineage>
</organism>
<sequence length="285" mass="31855">MSEFIDRATCSRFRASILQEHGIGQHAFPQAIKTKLEDIILIMVNESTRLLASRAITMVMSGDTMTPFNRTLLSVRNIKYLIRVEKLPDDCLDGGSMETELITRSLAPLFENFGNEIMFRWTSVSDEKAISDEKPDAIMSIIDSASFGRTIAYGEVKPEVQAVNRNLVNKVLDRLGRLAKGAIDTNDTTLAFAFLVVGSHATFYLVHRHQSMYSMPEIGHVQLPMSVKEIPIYPAQVNVVTNVIAAFDKVVASPSHGFIDHPSTLSTDQVRCVCRIYPIKYLLFV</sequence>
<evidence type="ECO:0000313" key="1">
    <source>
        <dbReference type="EMBL" id="KAG1541683.1"/>
    </source>
</evidence>
<gene>
    <name evidence="1" type="ORF">G6F51_007743</name>
</gene>
<reference evidence="1" key="1">
    <citation type="journal article" date="2020" name="Microb. Genom.">
        <title>Genetic diversity of clinical and environmental Mucorales isolates obtained from an investigation of mucormycosis cases among solid organ transplant recipients.</title>
        <authorList>
            <person name="Nguyen M.H."/>
            <person name="Kaul D."/>
            <person name="Muto C."/>
            <person name="Cheng S.J."/>
            <person name="Richter R.A."/>
            <person name="Bruno V.M."/>
            <person name="Liu G."/>
            <person name="Beyhan S."/>
            <person name="Sundermann A.J."/>
            <person name="Mounaud S."/>
            <person name="Pasculle A.W."/>
            <person name="Nierman W.C."/>
            <person name="Driscoll E."/>
            <person name="Cumbie R."/>
            <person name="Clancy C.J."/>
            <person name="Dupont C.L."/>
        </authorList>
    </citation>
    <scope>NUCLEOTIDE SEQUENCE</scope>
    <source>
        <strain evidence="1">GL16</strain>
    </source>
</reference>
<proteinExistence type="predicted"/>
<dbReference type="Proteomes" id="UP000717996">
    <property type="component" value="Unassembled WGS sequence"/>
</dbReference>
<dbReference type="OrthoDB" id="2289025at2759"/>
<evidence type="ECO:0000313" key="2">
    <source>
        <dbReference type="Proteomes" id="UP000717996"/>
    </source>
</evidence>
<name>A0A9P6Y7Z1_RHIOR</name>
<dbReference type="AlphaFoldDB" id="A0A9P6Y7Z1"/>
<dbReference type="EMBL" id="JAANIT010001194">
    <property type="protein sequence ID" value="KAG1541683.1"/>
    <property type="molecule type" value="Genomic_DNA"/>
</dbReference>